<accession>A0A448YVI9</accession>
<evidence type="ECO:0000256" key="1">
    <source>
        <dbReference type="SAM" id="MobiDB-lite"/>
    </source>
</evidence>
<protein>
    <submittedName>
        <fullName evidence="2">Uncharacterized protein</fullName>
    </submittedName>
</protein>
<feature type="region of interest" description="Disordered" evidence="1">
    <location>
        <begin position="24"/>
        <end position="60"/>
    </location>
</feature>
<gene>
    <name evidence="2" type="ORF">PSNMU_V1.4_AUG-EV-PASAV3_0005010</name>
</gene>
<sequence length="1330" mass="152930">MRFRSLRIDYRAEAIEVLREERQLRQQRKQERRRDNDGNKRCDDSSISISHQSRPRKKRRVIRIFHEALEPKPEQRWHKPEQERDRNDNKKEAVLRLPFWISTQVNNDSDKDSLAVSDTKTDTNHYPKKINDNDYEHNEYEHDDDTTMVNVRDNCKVFCPTIRNYNDDCATSDIDNLSIKNNQKEDRPYVVGTGNTYATSITAATSIGKSHYPHPVQHKINYRIFYNTPWLLSLVSSIRRQANRRRIASYPAGDDDDNRRSYLYPRHRCRRSMEYESLTNESFFNFYRRIQQWTIDRSILLTSYERNTKLFDKKLSIRSRLHTFCERHSTRPGSSSSSCRYSGAILLPPNINNALKNGSHAYTIGSKRPRWEDWKQELGVVTTFRNTIAGSETLDGVSVPGEDNCDGGNLCSNWRYLNSRREQNPLVTKMNSSSPLLPSPPHPSPELWKTAMMTVQAICTYQKQVLQQKHALHRREESESPNTHAAFSEAEGTRHRTPLIHKVPASTGSENISAREQTTLRLSPNGNRGRRGECKQQLQNTMVQWKQIDRTDCTINDEKRSPSPLGKWEEQITTPTATVAPTIATKWPFDNSILFLSAPNWQKENVVFGDRNCHEEEKKTREPAVALNFSDDVEYIDSDDYEQGNGKNSKPNAAIEGLLDEKPLVMGEKYTERRPRTSSSEHYQGFTNNSTTENSCIACNGDEKEELSNIQEHHHTVKAKEKELTLLQRFGLVAENNIGGNYSATKNETTIARKPSPKHNTAVDDRINDDADNNANAHCQTPRCNKDMEIPPSDFNDDETSPFEFPVCSDQYEEEDDRDENIASSKRGRLEHHSSSPTLERTSRRDPEIKNRQKRRKKRRRTKEEKKMLRKEKRAEKRRNKGEKNSKPQHKHMRQDVAKKSSEKLGKNGLMKANKREDSEIEIEELETPKKLEDITPEQITARQRNPEHVLDGTNLYKDNNFTSPLRTKTQFSDLQGATGKNSKLFRTPQMGLNGDNSDKDITGDASNDPFYVSPEEIEHITESCDINDRMGISNSDITEVAANNNSPVRVLCSETFFENFGEVIAELARGIFDGIQSMENMPIHFTDTYLMDTCGVDIETPFRGAIVVSTLSQIQTSGPNGLLQNFLPKIVELVSTSRYRHITIFLCIDTKLDTDTSQDILRLQTAFLCDAEYSAERTTTSIQLTSRACLAACIAKNIVWNRSRFDSNSHFSAMSKMDHWLSDQRACQRLKFLMNIIPTLSVTGALHWIESRQSPTRPSTQTESEDDKSMAWFQQCFARVEEESNYLKSLLPSSKHPKEMMQLHDFISPYVALQLVTVVGARLNTTNYF</sequence>
<name>A0A448YVI9_9STRA</name>
<feature type="compositionally biased region" description="Basic and acidic residues" evidence="1">
    <location>
        <begin position="24"/>
        <end position="44"/>
    </location>
</feature>
<reference evidence="2 3" key="1">
    <citation type="submission" date="2019-01" db="EMBL/GenBank/DDBJ databases">
        <authorList>
            <person name="Ferrante I. M."/>
        </authorList>
    </citation>
    <scope>NUCLEOTIDE SEQUENCE [LARGE SCALE GENOMIC DNA]</scope>
    <source>
        <strain evidence="2 3">B856</strain>
    </source>
</reference>
<evidence type="ECO:0000313" key="2">
    <source>
        <dbReference type="EMBL" id="VEU33812.1"/>
    </source>
</evidence>
<feature type="region of interest" description="Disordered" evidence="1">
    <location>
        <begin position="71"/>
        <end position="90"/>
    </location>
</feature>
<organism evidence="2 3">
    <name type="scientific">Pseudo-nitzschia multistriata</name>
    <dbReference type="NCBI Taxonomy" id="183589"/>
    <lineage>
        <taxon>Eukaryota</taxon>
        <taxon>Sar</taxon>
        <taxon>Stramenopiles</taxon>
        <taxon>Ochrophyta</taxon>
        <taxon>Bacillariophyta</taxon>
        <taxon>Bacillariophyceae</taxon>
        <taxon>Bacillariophycidae</taxon>
        <taxon>Bacillariales</taxon>
        <taxon>Bacillariaceae</taxon>
        <taxon>Pseudo-nitzschia</taxon>
    </lineage>
</organism>
<keyword evidence="3" id="KW-1185">Reference proteome</keyword>
<feature type="compositionally biased region" description="Basic and acidic residues" evidence="1">
    <location>
        <begin position="894"/>
        <end position="906"/>
    </location>
</feature>
<dbReference type="EMBL" id="CAACVS010000009">
    <property type="protein sequence ID" value="VEU33812.1"/>
    <property type="molecule type" value="Genomic_DNA"/>
</dbReference>
<feature type="compositionally biased region" description="Basic residues" evidence="1">
    <location>
        <begin position="868"/>
        <end position="893"/>
    </location>
</feature>
<feature type="region of interest" description="Disordered" evidence="1">
    <location>
        <begin position="473"/>
        <end position="494"/>
    </location>
</feature>
<feature type="region of interest" description="Disordered" evidence="1">
    <location>
        <begin position="508"/>
        <end position="537"/>
    </location>
</feature>
<feature type="region of interest" description="Disordered" evidence="1">
    <location>
        <begin position="746"/>
        <end position="918"/>
    </location>
</feature>
<feature type="region of interest" description="Disordered" evidence="1">
    <location>
        <begin position="108"/>
        <end position="137"/>
    </location>
</feature>
<dbReference type="OrthoDB" id="49519at2759"/>
<feature type="region of interest" description="Disordered" evidence="1">
    <location>
        <begin position="976"/>
        <end position="1003"/>
    </location>
</feature>
<feature type="compositionally biased region" description="Basic and acidic residues" evidence="1">
    <location>
        <begin position="841"/>
        <end position="851"/>
    </location>
</feature>
<feature type="compositionally biased region" description="Basic residues" evidence="1">
    <location>
        <begin position="852"/>
        <end position="861"/>
    </location>
</feature>
<evidence type="ECO:0000313" key="3">
    <source>
        <dbReference type="Proteomes" id="UP000291116"/>
    </source>
</evidence>
<proteinExistence type="predicted"/>
<feature type="compositionally biased region" description="Polar residues" evidence="1">
    <location>
        <begin position="508"/>
        <end position="526"/>
    </location>
</feature>
<dbReference type="Proteomes" id="UP000291116">
    <property type="component" value="Unassembled WGS sequence"/>
</dbReference>